<feature type="region of interest" description="Disordered" evidence="7">
    <location>
        <begin position="845"/>
        <end position="894"/>
    </location>
</feature>
<evidence type="ECO:0000256" key="5">
    <source>
        <dbReference type="ARBA" id="ARBA00023186"/>
    </source>
</evidence>
<dbReference type="Proteomes" id="UP000000314">
    <property type="component" value="Chromosome 1"/>
</dbReference>
<comment type="subcellular location">
    <subcellularLocation>
        <location evidence="1">Endoplasmic reticulum lumen</location>
    </subcellularLocation>
</comment>
<evidence type="ECO:0000256" key="1">
    <source>
        <dbReference type="ARBA" id="ARBA00004319"/>
    </source>
</evidence>
<dbReference type="GO" id="GO:0030968">
    <property type="term" value="P:endoplasmic reticulum unfolded protein response"/>
    <property type="evidence" value="ECO:0007669"/>
    <property type="project" value="TreeGrafter"/>
</dbReference>
<feature type="compositionally biased region" description="Basic and acidic residues" evidence="7">
    <location>
        <begin position="845"/>
        <end position="861"/>
    </location>
</feature>
<evidence type="ECO:0000256" key="4">
    <source>
        <dbReference type="ARBA" id="ARBA00022840"/>
    </source>
</evidence>
<dbReference type="GO" id="GO:0000774">
    <property type="term" value="F:adenyl-nucleotide exchange factor activity"/>
    <property type="evidence" value="ECO:0007669"/>
    <property type="project" value="EnsemblFungi"/>
</dbReference>
<keyword evidence="4" id="KW-0067">ATP-binding</keyword>
<dbReference type="InterPro" id="IPR043129">
    <property type="entry name" value="ATPase_NBD"/>
</dbReference>
<dbReference type="GO" id="GO:0031204">
    <property type="term" value="P:post-translational protein targeting to membrane, translocation"/>
    <property type="evidence" value="ECO:0007669"/>
    <property type="project" value="EnsemblFungi"/>
</dbReference>
<dbReference type="SMR" id="C4QV45"/>
<reference evidence="9 10" key="1">
    <citation type="journal article" date="2009" name="Nat. Biotechnol.">
        <title>Genome sequence of the recombinant protein production host Pichia pastoris.</title>
        <authorList>
            <person name="De Schutter K."/>
            <person name="Lin Y.C."/>
            <person name="Tiels P."/>
            <person name="Van Hecke A."/>
            <person name="Glinka S."/>
            <person name="Weber-Lehmann J."/>
            <person name="Rouze P."/>
            <person name="Van de Peer Y."/>
            <person name="Callewaert N."/>
        </authorList>
    </citation>
    <scope>NUCLEOTIDE SEQUENCE [LARGE SCALE GENOMIC DNA]</scope>
    <source>
        <strain evidence="10">GS115 / ATCC 20864</strain>
    </source>
</reference>
<dbReference type="InterPro" id="IPR029048">
    <property type="entry name" value="HSP70_C_sf"/>
</dbReference>
<feature type="signal peptide" evidence="8">
    <location>
        <begin position="1"/>
        <end position="19"/>
    </location>
</feature>
<dbReference type="SUPFAM" id="SSF53067">
    <property type="entry name" value="Actin-like ATPase domain"/>
    <property type="match status" value="2"/>
</dbReference>
<dbReference type="OMA" id="DYGQQNI"/>
<keyword evidence="5" id="KW-0143">Chaperone</keyword>
<dbReference type="GO" id="GO:0034663">
    <property type="term" value="C:endoplasmic reticulum chaperone complex"/>
    <property type="evidence" value="ECO:0007669"/>
    <property type="project" value="TreeGrafter"/>
</dbReference>
<evidence type="ECO:0000313" key="9">
    <source>
        <dbReference type="EMBL" id="CAY67115.1"/>
    </source>
</evidence>
<keyword evidence="2 8" id="KW-0732">Signal</keyword>
<dbReference type="Pfam" id="PF00012">
    <property type="entry name" value="HSP70"/>
    <property type="match status" value="1"/>
</dbReference>
<name>C4QV45_KOMPG</name>
<dbReference type="STRING" id="644223.C4QV45"/>
<dbReference type="AlphaFoldDB" id="C4QV45"/>
<feature type="chain" id="PRO_5009950807" evidence="8">
    <location>
        <begin position="20"/>
        <end position="894"/>
    </location>
</feature>
<dbReference type="Gene3D" id="3.30.420.40">
    <property type="match status" value="2"/>
</dbReference>
<evidence type="ECO:0000256" key="6">
    <source>
        <dbReference type="SAM" id="Coils"/>
    </source>
</evidence>
<evidence type="ECO:0000256" key="2">
    <source>
        <dbReference type="ARBA" id="ARBA00022729"/>
    </source>
</evidence>
<dbReference type="KEGG" id="ppa:PAS_chr1-3_0063"/>
<dbReference type="Gene3D" id="3.30.30.30">
    <property type="match status" value="1"/>
</dbReference>
<dbReference type="Gene3D" id="3.90.640.10">
    <property type="entry name" value="Actin, Chain A, domain 4"/>
    <property type="match status" value="1"/>
</dbReference>
<dbReference type="PRINTS" id="PR00301">
    <property type="entry name" value="HEATSHOCK70"/>
</dbReference>
<sequence length="894" mass="99524">MRTQKIVTVLCLLLNTVLGALLGIDYGQEFTKAVLVAPGVPFEVILTPDSKRKDNSMMAIKENSKGEIERYYGSSASSVCIRNPETCLNHLKSLIGVSIDDVSTIDYKKYHSGAEMVPSKNNRNTVAFKLGSSVYPVEEILAMSLDDIKSRAEDHLKHAVPGSYSVISDAVITVPTFFTQSQRLALKDAAEISGLKVVGLVDDGISVAVNYASSRQFNGDKQYHMIYDMGAGSLQATLVSISSSDDGGIVIDVEAIAYDKSLGGQLFTQSVYDILLQKFLSEHPSFSESDFNKNSKSMSKLWQAAEKAKTILSANTDTRVSVESLYNDIDFRATIARDEFEDYNAEHVHRITAPIIEALSHPLNGNLTSPFPLTSLSSVILTGGSTRVPMVKKHLESLLGSELIAKNVNADESAVFGSTLRGVTLSQMFKAKQMTVNERSVYDYCLKVGSSEINVFPVGTPLATKKVVELENVDSENQLTIGLYENGQLFASHEVTDLKKSIKSLTQEGKECSNINYEATVELSESRLLSLTRLQAKCADEAEYLPPVDTESEDTKSENSTTSETIEKPNKKLFYPVTIPTQLKSVHVKPMGSSTKVSSSLKIKELNKKDAVKRSIEELKNQLESKLYRVRSYLEDEEVVEKGPASQVEALSTLVAENLEWLDYDSDDASAKDIREKLNSVSDSVAFIKSYIDLNDVTFDNNLFTTIYNTTLNSMQNVQELMLNMSEDALSLMQQYEKEGLDFAKESQKIKIKSPPLSDKELDNLFNTVTEKLEHVRMLTEKDTISDLPREELFKLYQELQNYSSRFEAIMASLEDVHSQRINRLTDKLRKHIERVSNEALKAALKEAKRQQEEEKSHEQNEGEEQSSASTSHTNEDIEEPSESPKVQTSHDEL</sequence>
<protein>
    <submittedName>
        <fullName evidence="9">Molecular chaperone of the endoplasmic reticulum lumen</fullName>
    </submittedName>
</protein>
<dbReference type="GO" id="GO:0005524">
    <property type="term" value="F:ATP binding"/>
    <property type="evidence" value="ECO:0007669"/>
    <property type="project" value="UniProtKB-KW"/>
</dbReference>
<dbReference type="InParanoid" id="C4QV45"/>
<dbReference type="EMBL" id="FN392319">
    <property type="protein sequence ID" value="CAY67115.1"/>
    <property type="molecule type" value="Genomic_DNA"/>
</dbReference>
<dbReference type="Gene3D" id="1.20.1270.10">
    <property type="match status" value="1"/>
</dbReference>
<keyword evidence="3" id="KW-0547">Nucleotide-binding</keyword>
<evidence type="ECO:0000256" key="8">
    <source>
        <dbReference type="SAM" id="SignalP"/>
    </source>
</evidence>
<dbReference type="eggNOG" id="KOG0104">
    <property type="taxonomic scope" value="Eukaryota"/>
</dbReference>
<feature type="region of interest" description="Disordered" evidence="7">
    <location>
        <begin position="547"/>
        <end position="566"/>
    </location>
</feature>
<organism evidence="9 10">
    <name type="scientific">Komagataella phaffii (strain GS115 / ATCC 20864)</name>
    <name type="common">Yeast</name>
    <name type="synonym">Pichia pastoris</name>
    <dbReference type="NCBI Taxonomy" id="644223"/>
    <lineage>
        <taxon>Eukaryota</taxon>
        <taxon>Fungi</taxon>
        <taxon>Dikarya</taxon>
        <taxon>Ascomycota</taxon>
        <taxon>Saccharomycotina</taxon>
        <taxon>Pichiomycetes</taxon>
        <taxon>Pichiales</taxon>
        <taxon>Pichiaceae</taxon>
        <taxon>Komagataella</taxon>
    </lineage>
</organism>
<dbReference type="PANTHER" id="PTHR45639:SF3">
    <property type="entry name" value="HYPOXIA UP-REGULATED PROTEIN 1"/>
    <property type="match status" value="1"/>
</dbReference>
<dbReference type="HOGENOM" id="CLU_005965_5_0_1"/>
<keyword evidence="10" id="KW-1185">Reference proteome</keyword>
<dbReference type="SUPFAM" id="SSF100934">
    <property type="entry name" value="Heat shock protein 70kD (HSP70), C-terminal subdomain"/>
    <property type="match status" value="1"/>
</dbReference>
<gene>
    <name evidence="9" type="ordered locus">PAS_chr1-3_0063</name>
</gene>
<feature type="coiled-coil region" evidence="6">
    <location>
        <begin position="602"/>
        <end position="636"/>
    </location>
</feature>
<dbReference type="GO" id="GO:0005788">
    <property type="term" value="C:endoplasmic reticulum lumen"/>
    <property type="evidence" value="ECO:0007669"/>
    <property type="project" value="UniProtKB-SubCell"/>
</dbReference>
<dbReference type="GO" id="GO:0051082">
    <property type="term" value="F:unfolded protein binding"/>
    <property type="evidence" value="ECO:0007669"/>
    <property type="project" value="EnsemblFungi"/>
</dbReference>
<evidence type="ECO:0000313" key="10">
    <source>
        <dbReference type="Proteomes" id="UP000000314"/>
    </source>
</evidence>
<dbReference type="InterPro" id="IPR018181">
    <property type="entry name" value="Heat_shock_70_CS"/>
</dbReference>
<dbReference type="GO" id="GO:0140662">
    <property type="term" value="F:ATP-dependent protein folding chaperone"/>
    <property type="evidence" value="ECO:0007669"/>
    <property type="project" value="InterPro"/>
</dbReference>
<dbReference type="FunFam" id="3.90.640.10:FF:000003">
    <property type="entry name" value="Molecular chaperone DnaK"/>
    <property type="match status" value="1"/>
</dbReference>
<dbReference type="GeneID" id="8197373"/>
<dbReference type="InterPro" id="IPR013126">
    <property type="entry name" value="Hsp_70_fam"/>
</dbReference>
<accession>C4QV45</accession>
<keyword evidence="6" id="KW-0175">Coiled coil</keyword>
<proteinExistence type="predicted"/>
<evidence type="ECO:0000256" key="3">
    <source>
        <dbReference type="ARBA" id="ARBA00022741"/>
    </source>
</evidence>
<dbReference type="PANTHER" id="PTHR45639">
    <property type="entry name" value="HSC70CB, ISOFORM G-RELATED"/>
    <property type="match status" value="1"/>
</dbReference>
<dbReference type="PROSITE" id="PS01036">
    <property type="entry name" value="HSP70_3"/>
    <property type="match status" value="1"/>
</dbReference>
<evidence type="ECO:0000256" key="7">
    <source>
        <dbReference type="SAM" id="MobiDB-lite"/>
    </source>
</evidence>
<dbReference type="RefSeq" id="XP_002489399.1">
    <property type="nucleotide sequence ID" value="XM_002489354.1"/>
</dbReference>
<dbReference type="CDD" id="cd10230">
    <property type="entry name" value="ASKHA_NBD_HSP70_HYOU1"/>
    <property type="match status" value="1"/>
</dbReference>
<dbReference type="FunCoup" id="C4QV45">
    <property type="interactions" value="219"/>
</dbReference>
<dbReference type="OrthoDB" id="10262720at2759"/>